<proteinExistence type="predicted"/>
<reference evidence="2" key="2">
    <citation type="submission" date="2021-08" db="EMBL/GenBank/DDBJ databases">
        <authorList>
            <person name="Tani A."/>
            <person name="Ola A."/>
            <person name="Ogura Y."/>
            <person name="Katsura K."/>
            <person name="Hayashi T."/>
        </authorList>
    </citation>
    <scope>NUCLEOTIDE SEQUENCE</scope>
    <source>
        <strain evidence="2">NBRC 15686</strain>
    </source>
</reference>
<accession>A0ABQ4UHT6</accession>
<protein>
    <submittedName>
        <fullName evidence="2">Uncharacterized protein</fullName>
    </submittedName>
</protein>
<dbReference type="Proteomes" id="UP001055039">
    <property type="component" value="Unassembled WGS sequence"/>
</dbReference>
<keyword evidence="3" id="KW-1185">Reference proteome</keyword>
<evidence type="ECO:0000256" key="1">
    <source>
        <dbReference type="SAM" id="MobiDB-lite"/>
    </source>
</evidence>
<name>A0ABQ4UHT6_9HYPH</name>
<sequence length="248" mass="27039">MPPPPAATITIRETLAMLDGPKRTIAEGIANDQYVFWLGSGISRARMPDLSDLAKNVLRTLQSRIDQADPACRYRRALSSVINLAMPSPDEWAVIDDRQAADLWPVLDTLARRLVGNYARMLNVTVDGEEADFLLWDVLDAASVYSNPAIEPDAEHLCLAALAIEGVASEMPSANWDPLLERAVANLAEASPSCGWLWRRRRPGCTADERTSTSSTVARKPPVRTPVDIVGSSWHGRTRSTGGPPTTP</sequence>
<feature type="region of interest" description="Disordered" evidence="1">
    <location>
        <begin position="205"/>
        <end position="248"/>
    </location>
</feature>
<reference evidence="2" key="1">
    <citation type="journal article" date="2021" name="Front. Microbiol.">
        <title>Comprehensive Comparative Genomics and Phenotyping of Methylobacterium Species.</title>
        <authorList>
            <person name="Alessa O."/>
            <person name="Ogura Y."/>
            <person name="Fujitani Y."/>
            <person name="Takami H."/>
            <person name="Hayashi T."/>
            <person name="Sahin N."/>
            <person name="Tani A."/>
        </authorList>
    </citation>
    <scope>NUCLEOTIDE SEQUENCE</scope>
    <source>
        <strain evidence="2">NBRC 15686</strain>
    </source>
</reference>
<gene>
    <name evidence="2" type="ORF">LNAOJCKE_4090</name>
</gene>
<feature type="compositionally biased region" description="Low complexity" evidence="1">
    <location>
        <begin position="239"/>
        <end position="248"/>
    </location>
</feature>
<dbReference type="EMBL" id="BPRC01000018">
    <property type="protein sequence ID" value="GJE66866.1"/>
    <property type="molecule type" value="Genomic_DNA"/>
</dbReference>
<organism evidence="2 3">
    <name type="scientific">Methylorubrum aminovorans</name>
    <dbReference type="NCBI Taxonomy" id="269069"/>
    <lineage>
        <taxon>Bacteria</taxon>
        <taxon>Pseudomonadati</taxon>
        <taxon>Pseudomonadota</taxon>
        <taxon>Alphaproteobacteria</taxon>
        <taxon>Hyphomicrobiales</taxon>
        <taxon>Methylobacteriaceae</taxon>
        <taxon>Methylorubrum</taxon>
    </lineage>
</organism>
<evidence type="ECO:0000313" key="2">
    <source>
        <dbReference type="EMBL" id="GJE66866.1"/>
    </source>
</evidence>
<evidence type="ECO:0000313" key="3">
    <source>
        <dbReference type="Proteomes" id="UP001055039"/>
    </source>
</evidence>
<comment type="caution">
    <text evidence="2">The sequence shown here is derived from an EMBL/GenBank/DDBJ whole genome shotgun (WGS) entry which is preliminary data.</text>
</comment>